<dbReference type="EMBL" id="KI685566">
    <property type="protein sequence ID" value="ETK90230.1"/>
    <property type="molecule type" value="Genomic_DNA"/>
</dbReference>
<dbReference type="Proteomes" id="UP000053864">
    <property type="component" value="Unassembled WGS sequence"/>
</dbReference>
<proteinExistence type="predicted"/>
<sequence length="36" mass="4048">MVTLQIDSFRDVPTDIISSDYIRQFEGATSNSDPKT</sequence>
<gene>
    <name evidence="1" type="ORF">L915_05961</name>
    <name evidence="2" type="ORF">L916_05896</name>
    <name evidence="3" type="ORF">L917_05786</name>
</gene>
<reference evidence="2 4" key="3">
    <citation type="submission" date="2013-11" db="EMBL/GenBank/DDBJ databases">
        <title>The Genome Sequence of Phytophthora parasitica CJ05E6.</title>
        <authorList>
            <consortium name="The Broad Institute Genomics Platform"/>
            <person name="Russ C."/>
            <person name="Tyler B."/>
            <person name="Panabieres F."/>
            <person name="Shan W."/>
            <person name="Tripathy S."/>
            <person name="Grunwald N."/>
            <person name="Machado M."/>
            <person name="Johnson C.S."/>
            <person name="Arredondo F."/>
            <person name="Hong C."/>
            <person name="Coffey M."/>
            <person name="Young S.K."/>
            <person name="Zeng Q."/>
            <person name="Gargeya S."/>
            <person name="Fitzgerald M."/>
            <person name="Abouelleil A."/>
            <person name="Alvarado L."/>
            <person name="Chapman S.B."/>
            <person name="Gainer-Dewar J."/>
            <person name="Goldberg J."/>
            <person name="Griggs A."/>
            <person name="Gujja S."/>
            <person name="Hansen M."/>
            <person name="Howarth C."/>
            <person name="Imamovic A."/>
            <person name="Ireland A."/>
            <person name="Larimer J."/>
            <person name="McCowan C."/>
            <person name="Murphy C."/>
            <person name="Pearson M."/>
            <person name="Poon T.W."/>
            <person name="Priest M."/>
            <person name="Roberts A."/>
            <person name="Saif S."/>
            <person name="Shea T."/>
            <person name="Sykes S."/>
            <person name="Wortman J."/>
            <person name="Nusbaum C."/>
            <person name="Birren B."/>
        </authorList>
    </citation>
    <scope>NUCLEOTIDE SEQUENCE [LARGE SCALE GENOMIC DNA]</scope>
    <source>
        <strain evidence="2 4">CJ05E6</strain>
    </source>
</reference>
<dbReference type="Proteomes" id="UP000054423">
    <property type="component" value="Unassembled WGS sequence"/>
</dbReference>
<organism evidence="3">
    <name type="scientific">Phytophthora nicotianae</name>
    <name type="common">Potato buckeye rot agent</name>
    <name type="synonym">Phytophthora parasitica</name>
    <dbReference type="NCBI Taxonomy" id="4792"/>
    <lineage>
        <taxon>Eukaryota</taxon>
        <taxon>Sar</taxon>
        <taxon>Stramenopiles</taxon>
        <taxon>Oomycota</taxon>
        <taxon>Peronosporomycetes</taxon>
        <taxon>Peronosporales</taxon>
        <taxon>Peronosporaceae</taxon>
        <taxon>Phytophthora</taxon>
    </lineage>
</organism>
<dbReference type="EMBL" id="KI672123">
    <property type="protein sequence ID" value="ETL43648.1"/>
    <property type="molecule type" value="Genomic_DNA"/>
</dbReference>
<evidence type="ECO:0000313" key="2">
    <source>
        <dbReference type="EMBL" id="ETL43648.1"/>
    </source>
</evidence>
<dbReference type="Proteomes" id="UP000053236">
    <property type="component" value="Unassembled WGS sequence"/>
</dbReference>
<name>W2LJJ6_PHYNI</name>
<reference evidence="1" key="2">
    <citation type="submission" date="2013-11" db="EMBL/GenBank/DDBJ databases">
        <title>The Genome Sequence of Phytophthora parasitica CJ02B3.</title>
        <authorList>
            <consortium name="The Broad Institute Genomics Platform"/>
            <person name="Russ C."/>
            <person name="Tyler B."/>
            <person name="Panabieres F."/>
            <person name="Shan W."/>
            <person name="Tripathy S."/>
            <person name="Grunwald N."/>
            <person name="Machado M."/>
            <person name="Johnson C.S."/>
            <person name="Arredondo F."/>
            <person name="Hong C."/>
            <person name="Coffey M."/>
            <person name="Young S.K."/>
            <person name="Zeng Q."/>
            <person name="Gargeya S."/>
            <person name="Fitzgerald M."/>
            <person name="Abouelleil A."/>
            <person name="Alvarado L."/>
            <person name="Chapman S.B."/>
            <person name="Gainer-Dewar J."/>
            <person name="Goldberg J."/>
            <person name="Griggs A."/>
            <person name="Gujja S."/>
            <person name="Hansen M."/>
            <person name="Howarth C."/>
            <person name="Imamovic A."/>
            <person name="Ireland A."/>
            <person name="Larimer J."/>
            <person name="McCowan C."/>
            <person name="Murphy C."/>
            <person name="Pearson M."/>
            <person name="Poon T.W."/>
            <person name="Priest M."/>
            <person name="Roberts A."/>
            <person name="Saif S."/>
            <person name="Shea T."/>
            <person name="Sykes S."/>
            <person name="Wortman J."/>
            <person name="Nusbaum C."/>
            <person name="Birren B."/>
        </authorList>
    </citation>
    <scope>NUCLEOTIDE SEQUENCE [LARGE SCALE GENOMIC DNA]</scope>
    <source>
        <strain evidence="1">CJ02B3</strain>
    </source>
</reference>
<reference evidence="3" key="1">
    <citation type="submission" date="2013-11" db="EMBL/GenBank/DDBJ databases">
        <title>The Genome Sequence of Phytophthora parasitica CHvinca01.</title>
        <authorList>
            <consortium name="The Broad Institute Genomics Platform"/>
            <person name="Russ C."/>
            <person name="Tyler B."/>
            <person name="Panabieres F."/>
            <person name="Shan W."/>
            <person name="Tripathy S."/>
            <person name="Grunwald N."/>
            <person name="Machado M."/>
            <person name="Johnson C.S."/>
            <person name="Arredondo F."/>
            <person name="Hong C."/>
            <person name="Coffey M."/>
            <person name="Young S.K."/>
            <person name="Zeng Q."/>
            <person name="Gargeya S."/>
            <person name="Fitzgerald M."/>
            <person name="Abouelleil A."/>
            <person name="Alvarado L."/>
            <person name="Chapman S.B."/>
            <person name="Gainer-Dewar J."/>
            <person name="Goldberg J."/>
            <person name="Griggs A."/>
            <person name="Gujja S."/>
            <person name="Hansen M."/>
            <person name="Howarth C."/>
            <person name="Imamovic A."/>
            <person name="Ireland A."/>
            <person name="Larimer J."/>
            <person name="McCowan C."/>
            <person name="Murphy C."/>
            <person name="Pearson M."/>
            <person name="Poon T.W."/>
            <person name="Priest M."/>
            <person name="Roberts A."/>
            <person name="Saif S."/>
            <person name="Shea T."/>
            <person name="Sykes S."/>
            <person name="Wortman J."/>
            <person name="Nusbaum C."/>
            <person name="Birren B."/>
        </authorList>
    </citation>
    <scope>NUCLEOTIDE SEQUENCE [LARGE SCALE GENOMIC DNA]</scope>
    <source>
        <strain evidence="3">CHvinca01</strain>
    </source>
</reference>
<dbReference type="AlphaFoldDB" id="W2LJJ6"/>
<evidence type="ECO:0000313" key="1">
    <source>
        <dbReference type="EMBL" id="ETK90230.1"/>
    </source>
</evidence>
<accession>W2LJJ6</accession>
<evidence type="ECO:0000313" key="3">
    <source>
        <dbReference type="EMBL" id="ETL96815.1"/>
    </source>
</evidence>
<protein>
    <submittedName>
        <fullName evidence="3">Uncharacterized protein</fullName>
    </submittedName>
</protein>
<evidence type="ECO:0000313" key="4">
    <source>
        <dbReference type="Proteomes" id="UP000053864"/>
    </source>
</evidence>
<dbReference type="EMBL" id="KI678840">
    <property type="protein sequence ID" value="ETL96815.1"/>
    <property type="molecule type" value="Genomic_DNA"/>
</dbReference>